<feature type="binding site" evidence="4">
    <location>
        <position position="53"/>
    </location>
    <ligand>
        <name>Zn(2+)</name>
        <dbReference type="ChEBI" id="CHEBI:29105"/>
    </ligand>
</feature>
<dbReference type="InterPro" id="IPR007588">
    <property type="entry name" value="Znf_FLYWCH"/>
</dbReference>
<dbReference type="Pfam" id="PF04500">
    <property type="entry name" value="FLYWCH"/>
    <property type="match status" value="1"/>
</dbReference>
<feature type="region of interest" description="Disordered" evidence="5">
    <location>
        <begin position="200"/>
        <end position="230"/>
    </location>
</feature>
<dbReference type="Pfam" id="PF07776">
    <property type="entry name" value="zf-AD"/>
    <property type="match status" value="1"/>
</dbReference>
<feature type="compositionally biased region" description="Low complexity" evidence="5">
    <location>
        <begin position="102"/>
        <end position="111"/>
    </location>
</feature>
<dbReference type="GO" id="GO:0008270">
    <property type="term" value="F:zinc ion binding"/>
    <property type="evidence" value="ECO:0007669"/>
    <property type="project" value="UniProtKB-UniRule"/>
</dbReference>
<evidence type="ECO:0000256" key="5">
    <source>
        <dbReference type="SAM" id="MobiDB-lite"/>
    </source>
</evidence>
<dbReference type="AlphaFoldDB" id="A0A1Q3EXE9"/>
<dbReference type="SUPFAM" id="SSF57716">
    <property type="entry name" value="Glucocorticoid receptor-like (DNA-binding domain)"/>
    <property type="match status" value="1"/>
</dbReference>
<feature type="binding site" evidence="4">
    <location>
        <position position="56"/>
    </location>
    <ligand>
        <name>Zn(2+)</name>
        <dbReference type="ChEBI" id="CHEBI:29105"/>
    </ligand>
</feature>
<sequence>MESWCRICSRSDEFRRFPLFSVADVCQEVIAKMITSCTDTQVSSEDGLPQQICPDCLITLSLAYSFRRLCRRTDAKFRETFDPRAPSHSAEHMATASGGGSQPRRSQSQVGDEAGGVVYDSVPVIKEEVEFYDYECSAPPPPEDQWVIQDPRTIHEGATAAMTVLHNAGPYQEDGGGGGGDGQPEVDDMMSSMVPMVTMEEGGGVGGHDPAEYGESSGAGQKKKRHEPERFSKRIRRQSEEFYEVEYTGEAKELEVLKTSRGKDLLALDGYMFYRNSQRGTRCYWECKGQQRRTSEGPLFKCPARVTTDFFDNRHELFSYKRLHTHPPDPTRIQEVKQRNLLKECAATYDSTKPSEIMSQVLSATGLPASTEMLISKNAQRKIIMRARMEETPTSETVPLDKVDVPFECLQTVDGALFYQGNCTGPNGTAFLFATQEDIKSLADSSFWLVASTYSAKTGLQRQLLTIQGSVGPFHQQAFPVAYVLLSSSSENLYREVLAKIKTIAEVIEAKLNPQLILTDFEKPLVSALEAEFPHTRQSVCFFHYSRQLFRTVEPHGLLASFEKNQWLAQNFKRVKSLAFLPPEHIPDAFYVLKSNAPLELHRFLDDFAEQYIFGKVQVLSADNVVRARPPFPTAFWSMYTNIMQGIPNTYNQTKDWHYRMARMLTSYHSDPHKLFKAFQHEYAGTQEKRAALQTGAGPSRKTEDEHRIQAVRTITTNFTSYSTLQFLDTIADNLEGLNTF</sequence>
<dbReference type="Gene3D" id="2.20.25.240">
    <property type="match status" value="1"/>
</dbReference>
<keyword evidence="3 4" id="KW-0862">Zinc</keyword>
<feature type="region of interest" description="Disordered" evidence="5">
    <location>
        <begin position="81"/>
        <end position="115"/>
    </location>
</feature>
<dbReference type="InterPro" id="IPR012934">
    <property type="entry name" value="Znf_AD"/>
</dbReference>
<evidence type="ECO:0000256" key="4">
    <source>
        <dbReference type="PROSITE-ProRule" id="PRU01263"/>
    </source>
</evidence>
<feature type="domain" description="ZAD" evidence="6">
    <location>
        <begin position="3"/>
        <end position="80"/>
    </location>
</feature>
<reference evidence="7" key="1">
    <citation type="submission" date="2017-01" db="EMBL/GenBank/DDBJ databases">
        <title>A deep insight into the sialotranscriptome of adult male and female Cluex tarsalis mosquitoes.</title>
        <authorList>
            <person name="Ribeiro J.M."/>
            <person name="Moreira F."/>
            <person name="Bernard K.A."/>
            <person name="Calvo E."/>
        </authorList>
    </citation>
    <scope>NUCLEOTIDE SEQUENCE</scope>
    <source>
        <strain evidence="7">Kern County</strain>
        <tissue evidence="7">Salivary glands</tissue>
    </source>
</reference>
<accession>A0A1Q3EXE9</accession>
<keyword evidence="1 4" id="KW-0479">Metal-binding</keyword>
<dbReference type="PROSITE" id="PS51915">
    <property type="entry name" value="ZAD"/>
    <property type="match status" value="1"/>
</dbReference>
<name>A0A1Q3EXE9_CULTA</name>
<proteinExistence type="predicted"/>
<dbReference type="SMART" id="SM00868">
    <property type="entry name" value="zf-AD"/>
    <property type="match status" value="1"/>
</dbReference>
<dbReference type="Pfam" id="PF10551">
    <property type="entry name" value="MULE"/>
    <property type="match status" value="1"/>
</dbReference>
<evidence type="ECO:0000256" key="2">
    <source>
        <dbReference type="ARBA" id="ARBA00022771"/>
    </source>
</evidence>
<evidence type="ECO:0000259" key="6">
    <source>
        <dbReference type="PROSITE" id="PS51915"/>
    </source>
</evidence>
<dbReference type="GO" id="GO:0005634">
    <property type="term" value="C:nucleus"/>
    <property type="evidence" value="ECO:0007669"/>
    <property type="project" value="InterPro"/>
</dbReference>
<dbReference type="InterPro" id="IPR018289">
    <property type="entry name" value="MULE_transposase_dom"/>
</dbReference>
<evidence type="ECO:0000256" key="3">
    <source>
        <dbReference type="ARBA" id="ARBA00022833"/>
    </source>
</evidence>
<evidence type="ECO:0000313" key="7">
    <source>
        <dbReference type="EMBL" id="JAV19991.1"/>
    </source>
</evidence>
<keyword evidence="2 4" id="KW-0863">Zinc-finger</keyword>
<organism evidence="7">
    <name type="scientific">Culex tarsalis</name>
    <name type="common">Encephalitis mosquito</name>
    <dbReference type="NCBI Taxonomy" id="7177"/>
    <lineage>
        <taxon>Eukaryota</taxon>
        <taxon>Metazoa</taxon>
        <taxon>Ecdysozoa</taxon>
        <taxon>Arthropoda</taxon>
        <taxon>Hexapoda</taxon>
        <taxon>Insecta</taxon>
        <taxon>Pterygota</taxon>
        <taxon>Neoptera</taxon>
        <taxon>Endopterygota</taxon>
        <taxon>Diptera</taxon>
        <taxon>Nematocera</taxon>
        <taxon>Culicoidea</taxon>
        <taxon>Culicidae</taxon>
        <taxon>Culicinae</taxon>
        <taxon>Culicini</taxon>
        <taxon>Culex</taxon>
        <taxon>Culex</taxon>
    </lineage>
</organism>
<dbReference type="EMBL" id="GFDL01015054">
    <property type="protein sequence ID" value="JAV19991.1"/>
    <property type="molecule type" value="Transcribed_RNA"/>
</dbReference>
<feature type="binding site" evidence="4">
    <location>
        <position position="8"/>
    </location>
    <ligand>
        <name>Zn(2+)</name>
        <dbReference type="ChEBI" id="CHEBI:29105"/>
    </ligand>
</feature>
<protein>
    <submittedName>
        <fullName evidence="7">Putative mudr4x sm</fullName>
    </submittedName>
</protein>
<feature type="binding site" evidence="4">
    <location>
        <position position="5"/>
    </location>
    <ligand>
        <name>Zn(2+)</name>
        <dbReference type="ChEBI" id="CHEBI:29105"/>
    </ligand>
</feature>
<dbReference type="Gene3D" id="3.40.1800.20">
    <property type="match status" value="1"/>
</dbReference>
<evidence type="ECO:0000256" key="1">
    <source>
        <dbReference type="ARBA" id="ARBA00022723"/>
    </source>
</evidence>